<evidence type="ECO:0000256" key="10">
    <source>
        <dbReference type="ARBA" id="ARBA00023136"/>
    </source>
</evidence>
<dbReference type="SUPFAM" id="SSF160544">
    <property type="entry name" value="EscU C-terminal domain-like"/>
    <property type="match status" value="1"/>
</dbReference>
<dbReference type="Gene3D" id="6.10.250.2080">
    <property type="match status" value="1"/>
</dbReference>
<dbReference type="KEGG" id="cbot:ATE48_02980"/>
<dbReference type="OrthoDB" id="9807950at2"/>
<dbReference type="InterPro" id="IPR006135">
    <property type="entry name" value="T3SS_substrate_exporter"/>
</dbReference>
<keyword evidence="10 13" id="KW-0472">Membrane</keyword>
<dbReference type="InterPro" id="IPR029025">
    <property type="entry name" value="T3SS_substrate_exporter_C"/>
</dbReference>
<evidence type="ECO:0000256" key="8">
    <source>
        <dbReference type="ARBA" id="ARBA00022927"/>
    </source>
</evidence>
<proteinExistence type="inferred from homology"/>
<keyword evidence="8 13" id="KW-0653">Protein transport</keyword>
<sequence length="360" mass="39581">MAADDDDKTEEPTPRKLEQAREKGDIIYTPEVSTALSLVALTAIVSFMAGPIASQMAHAFIGFLSMPDQFSTQPGALEAILGQIGLKLLAIFGLACLALAGAGVASRYLQDKATFTADKLTPKLDKLNPMEGFKRVFGKAAGASFLKSLAKLGVVGGVMLWALWPKDSTLENMPLLDVAALLPYVQDRVVAMLIALTSASAMIAVLDYVFTRQSYMKRQRMSPREIKEEHRQQDGDPMVKAKLRQIRMQRSRQRMMQNVPQASVIITNPTHYAVALKYDPITTPAPICLAMGVDAVALRIREVANEHDIPIVEDPPLARALFATAELDQPIPKEHYEAVAKVIGFVMRLARRRGRRRSSL</sequence>
<dbReference type="FunCoup" id="A0A1B1AEI1">
    <property type="interactions" value="75"/>
</dbReference>
<evidence type="ECO:0000256" key="4">
    <source>
        <dbReference type="ARBA" id="ARBA00022448"/>
    </source>
</evidence>
<dbReference type="EMBL" id="CP013244">
    <property type="protein sequence ID" value="ANP44960.1"/>
    <property type="molecule type" value="Genomic_DNA"/>
</dbReference>
<dbReference type="PANTHER" id="PTHR30531">
    <property type="entry name" value="FLAGELLAR BIOSYNTHETIC PROTEIN FLHB"/>
    <property type="match status" value="1"/>
</dbReference>
<feature type="transmembrane region" description="Helical" evidence="13">
    <location>
        <begin position="144"/>
        <end position="164"/>
    </location>
</feature>
<dbReference type="GO" id="GO:0009306">
    <property type="term" value="P:protein secretion"/>
    <property type="evidence" value="ECO:0007669"/>
    <property type="project" value="InterPro"/>
</dbReference>
<evidence type="ECO:0000256" key="13">
    <source>
        <dbReference type="RuleBase" id="RU364091"/>
    </source>
</evidence>
<dbReference type="NCBIfam" id="TIGR00328">
    <property type="entry name" value="flhB"/>
    <property type="match status" value="1"/>
</dbReference>
<dbReference type="GO" id="GO:0005886">
    <property type="term" value="C:plasma membrane"/>
    <property type="evidence" value="ECO:0007669"/>
    <property type="project" value="UniProtKB-SubCell"/>
</dbReference>
<keyword evidence="7 13" id="KW-1005">Bacterial flagellum biogenesis</keyword>
<comment type="subcellular location">
    <subcellularLocation>
        <location evidence="1">Cell membrane</location>
        <topology evidence="1">Multi-pass membrane protein</topology>
    </subcellularLocation>
</comment>
<dbReference type="Proteomes" id="UP000092498">
    <property type="component" value="Chromosome"/>
</dbReference>
<dbReference type="RefSeq" id="WP_066767656.1">
    <property type="nucleotide sequence ID" value="NZ_CP013244.1"/>
</dbReference>
<feature type="region of interest" description="Disordered" evidence="14">
    <location>
        <begin position="1"/>
        <end position="22"/>
    </location>
</feature>
<evidence type="ECO:0000313" key="15">
    <source>
        <dbReference type="EMBL" id="ANP44960.1"/>
    </source>
</evidence>
<feature type="transmembrane region" description="Helical" evidence="13">
    <location>
        <begin position="38"/>
        <end position="64"/>
    </location>
</feature>
<evidence type="ECO:0000256" key="1">
    <source>
        <dbReference type="ARBA" id="ARBA00004651"/>
    </source>
</evidence>
<accession>A0A1B1AEI1</accession>
<evidence type="ECO:0000313" key="16">
    <source>
        <dbReference type="Proteomes" id="UP000092498"/>
    </source>
</evidence>
<evidence type="ECO:0000256" key="2">
    <source>
        <dbReference type="ARBA" id="ARBA00010690"/>
    </source>
</evidence>
<comment type="similarity">
    <text evidence="2 13">Belongs to the type III secretion exporter family.</text>
</comment>
<feature type="transmembrane region" description="Helical" evidence="13">
    <location>
        <begin position="84"/>
        <end position="105"/>
    </location>
</feature>
<comment type="function">
    <text evidence="12 13">Required for formation of the rod structure in the basal body of the flagellar apparatus. Together with FliI and FliH, may constitute the export apparatus of flagellin.</text>
</comment>
<evidence type="ECO:0000256" key="14">
    <source>
        <dbReference type="SAM" id="MobiDB-lite"/>
    </source>
</evidence>
<dbReference type="PANTHER" id="PTHR30531:SF12">
    <property type="entry name" value="FLAGELLAR BIOSYNTHETIC PROTEIN FLHB"/>
    <property type="match status" value="1"/>
</dbReference>
<dbReference type="PRINTS" id="PR00950">
    <property type="entry name" value="TYPE3IMSPROT"/>
</dbReference>
<evidence type="ECO:0000256" key="11">
    <source>
        <dbReference type="ARBA" id="ARBA00023225"/>
    </source>
</evidence>
<reference evidence="15 16" key="1">
    <citation type="submission" date="2015-11" db="EMBL/GenBank/DDBJ databases">
        <title>Whole-Genome Sequence of Candidatus Oderbacter manganicum from the National Park Lower Oder Valley, Germany.</title>
        <authorList>
            <person name="Braun B."/>
            <person name="Liere K."/>
            <person name="Szewzyk U."/>
        </authorList>
    </citation>
    <scope>NUCLEOTIDE SEQUENCE [LARGE SCALE GENOMIC DNA]</scope>
    <source>
        <strain evidence="15 16">OTSz_A_272</strain>
    </source>
</reference>
<evidence type="ECO:0000256" key="9">
    <source>
        <dbReference type="ARBA" id="ARBA00022989"/>
    </source>
</evidence>
<keyword evidence="6 13" id="KW-0812">Transmembrane</keyword>
<dbReference type="FunFam" id="3.40.1690.10:FF:000001">
    <property type="entry name" value="Flagellar biosynthetic protein FlhB"/>
    <property type="match status" value="1"/>
</dbReference>
<dbReference type="AlphaFoldDB" id="A0A1B1AEI1"/>
<evidence type="ECO:0000256" key="3">
    <source>
        <dbReference type="ARBA" id="ARBA00021622"/>
    </source>
</evidence>
<dbReference type="STRING" id="1759059.ATE48_02980"/>
<dbReference type="Pfam" id="PF01312">
    <property type="entry name" value="Bac_export_2"/>
    <property type="match status" value="1"/>
</dbReference>
<gene>
    <name evidence="13" type="primary">flhB</name>
    <name evidence="15" type="ORF">ATE48_02980</name>
</gene>
<name>A0A1B1AEI1_9PROT</name>
<dbReference type="Gene3D" id="3.40.1690.10">
    <property type="entry name" value="secretion proteins EscU"/>
    <property type="match status" value="1"/>
</dbReference>
<dbReference type="InParanoid" id="A0A1B1AEI1"/>
<dbReference type="InterPro" id="IPR006136">
    <property type="entry name" value="FlhB"/>
</dbReference>
<protein>
    <recommendedName>
        <fullName evidence="3 13">Flagellar biosynthetic protein FlhB</fullName>
    </recommendedName>
</protein>
<keyword evidence="5 13" id="KW-1003">Cell membrane</keyword>
<organism evidence="15 16">
    <name type="scientific">Candidatus Viadribacter manganicus</name>
    <dbReference type="NCBI Taxonomy" id="1759059"/>
    <lineage>
        <taxon>Bacteria</taxon>
        <taxon>Pseudomonadati</taxon>
        <taxon>Pseudomonadota</taxon>
        <taxon>Alphaproteobacteria</taxon>
        <taxon>Hyphomonadales</taxon>
        <taxon>Hyphomonadaceae</taxon>
        <taxon>Candidatus Viadribacter</taxon>
    </lineage>
</organism>
<dbReference type="GO" id="GO:0044780">
    <property type="term" value="P:bacterial-type flagellum assembly"/>
    <property type="evidence" value="ECO:0007669"/>
    <property type="project" value="InterPro"/>
</dbReference>
<evidence type="ECO:0000256" key="6">
    <source>
        <dbReference type="ARBA" id="ARBA00022692"/>
    </source>
</evidence>
<evidence type="ECO:0000256" key="12">
    <source>
        <dbReference type="ARBA" id="ARBA00025078"/>
    </source>
</evidence>
<keyword evidence="11 13" id="KW-1006">Bacterial flagellum protein export</keyword>
<keyword evidence="16" id="KW-1185">Reference proteome</keyword>
<feature type="transmembrane region" description="Helical" evidence="13">
    <location>
        <begin position="189"/>
        <end position="210"/>
    </location>
</feature>
<keyword evidence="4 13" id="KW-0813">Transport</keyword>
<evidence type="ECO:0000256" key="7">
    <source>
        <dbReference type="ARBA" id="ARBA00022795"/>
    </source>
</evidence>
<keyword evidence="9 13" id="KW-1133">Transmembrane helix</keyword>
<feature type="compositionally biased region" description="Basic and acidic residues" evidence="14">
    <location>
        <begin position="10"/>
        <end position="22"/>
    </location>
</feature>
<evidence type="ECO:0000256" key="5">
    <source>
        <dbReference type="ARBA" id="ARBA00022475"/>
    </source>
</evidence>